<feature type="region of interest" description="Disordered" evidence="1">
    <location>
        <begin position="58"/>
        <end position="141"/>
    </location>
</feature>
<comment type="caution">
    <text evidence="2">The sequence shown here is derived from an EMBL/GenBank/DDBJ whole genome shotgun (WGS) entry which is preliminary data.</text>
</comment>
<feature type="region of interest" description="Disordered" evidence="1">
    <location>
        <begin position="156"/>
        <end position="206"/>
    </location>
</feature>
<feature type="compositionally biased region" description="Basic and acidic residues" evidence="1">
    <location>
        <begin position="108"/>
        <end position="124"/>
    </location>
</feature>
<name>A0A8K0JPC9_9TREE</name>
<evidence type="ECO:0000256" key="1">
    <source>
        <dbReference type="SAM" id="MobiDB-lite"/>
    </source>
</evidence>
<feature type="compositionally biased region" description="Basic and acidic residues" evidence="1">
    <location>
        <begin position="131"/>
        <end position="141"/>
    </location>
</feature>
<reference evidence="2" key="1">
    <citation type="submission" date="2020-04" db="EMBL/GenBank/DDBJ databases">
        <title>Analysis of mating type loci in Filobasidium floriforme.</title>
        <authorList>
            <person name="Nowrousian M."/>
        </authorList>
    </citation>
    <scope>NUCLEOTIDE SEQUENCE</scope>
    <source>
        <strain evidence="2">CBS 6242</strain>
    </source>
</reference>
<keyword evidence="3" id="KW-1185">Reference proteome</keyword>
<dbReference type="EMBL" id="JABELV010000036">
    <property type="protein sequence ID" value="KAG7562243.1"/>
    <property type="molecule type" value="Genomic_DNA"/>
</dbReference>
<feature type="region of interest" description="Disordered" evidence="1">
    <location>
        <begin position="1"/>
        <end position="42"/>
    </location>
</feature>
<protein>
    <submittedName>
        <fullName evidence="2">Uncharacterized protein</fullName>
    </submittedName>
</protein>
<accession>A0A8K0JPC9</accession>
<evidence type="ECO:0000313" key="2">
    <source>
        <dbReference type="EMBL" id="KAG7562243.1"/>
    </source>
</evidence>
<dbReference type="Proteomes" id="UP000812966">
    <property type="component" value="Unassembled WGS sequence"/>
</dbReference>
<gene>
    <name evidence="2" type="ORF">FFLO_02329</name>
</gene>
<organism evidence="2 3">
    <name type="scientific">Filobasidium floriforme</name>
    <dbReference type="NCBI Taxonomy" id="5210"/>
    <lineage>
        <taxon>Eukaryota</taxon>
        <taxon>Fungi</taxon>
        <taxon>Dikarya</taxon>
        <taxon>Basidiomycota</taxon>
        <taxon>Agaricomycotina</taxon>
        <taxon>Tremellomycetes</taxon>
        <taxon>Filobasidiales</taxon>
        <taxon>Filobasidiaceae</taxon>
        <taxon>Filobasidium</taxon>
    </lineage>
</organism>
<evidence type="ECO:0000313" key="3">
    <source>
        <dbReference type="Proteomes" id="UP000812966"/>
    </source>
</evidence>
<proteinExistence type="predicted"/>
<dbReference type="AlphaFoldDB" id="A0A8K0JPC9"/>
<feature type="compositionally biased region" description="Polar residues" evidence="1">
    <location>
        <begin position="8"/>
        <end position="17"/>
    </location>
</feature>
<sequence>MMGRRTLSMPNVPTIQESEAHPGSEQVEESSGLGAEQVQGDVWKKRDRHEVVRMIKAELTYEAEDPIDPGRKEEDEQQVSPVLKAPLGTTVAEQEQAEVPPRPQTAWDEWRRPDKMDKQVEHQPKSNVGEGSRRRTMSMDKDLPRLPIESIRQGLAGAEADVTSKGGWNPTTGWSKDTSKGGPFWDHRRRATGTQSVNGDRAGTPQNRFAFPSGRPAARAHSPLLSRQADYPPIQQTLMPTIRPGTPMPVPESSMPLLLASALLSQQASQILIELSSIPNAAPGSTGGDGDDQVDHLDAFKKRMRNLATEGNEVGKGLMDCVIGSHAGSTDQDIAGDALKRARFDLSGINQESLERRSRRISLPTSTHSTIPVPSVYEAGRPMTPQYEYGRYDEGGREDIWQMQAMLDQAQETIRGLQANLNMLRPDLGDDGHFGREQQRRERRRTFWGGRWRR</sequence>